<feature type="compositionally biased region" description="Polar residues" evidence="5">
    <location>
        <begin position="582"/>
        <end position="596"/>
    </location>
</feature>
<proteinExistence type="predicted"/>
<keyword evidence="1" id="KW-0479">Metal-binding</keyword>
<feature type="region of interest" description="Disordered" evidence="5">
    <location>
        <begin position="325"/>
        <end position="598"/>
    </location>
</feature>
<name>A0A9W8TKJ3_9PEZI</name>
<dbReference type="Pfam" id="PF13639">
    <property type="entry name" value="zf-RING_2"/>
    <property type="match status" value="1"/>
</dbReference>
<feature type="compositionally biased region" description="Polar residues" evidence="5">
    <location>
        <begin position="48"/>
        <end position="76"/>
    </location>
</feature>
<feature type="region of interest" description="Disordered" evidence="5">
    <location>
        <begin position="39"/>
        <end position="76"/>
    </location>
</feature>
<organism evidence="8 9">
    <name type="scientific">Xylaria arbuscula</name>
    <dbReference type="NCBI Taxonomy" id="114810"/>
    <lineage>
        <taxon>Eukaryota</taxon>
        <taxon>Fungi</taxon>
        <taxon>Dikarya</taxon>
        <taxon>Ascomycota</taxon>
        <taxon>Pezizomycotina</taxon>
        <taxon>Sordariomycetes</taxon>
        <taxon>Xylariomycetidae</taxon>
        <taxon>Xylariales</taxon>
        <taxon>Xylariaceae</taxon>
        <taxon>Xylaria</taxon>
    </lineage>
</organism>
<dbReference type="InterPro" id="IPR047157">
    <property type="entry name" value="PHRF1/Atg35"/>
</dbReference>
<evidence type="ECO:0000313" key="8">
    <source>
        <dbReference type="EMBL" id="KAJ3569755.1"/>
    </source>
</evidence>
<accession>A0A9W8TKJ3</accession>
<dbReference type="InterPro" id="IPR001965">
    <property type="entry name" value="Znf_PHD"/>
</dbReference>
<dbReference type="PANTHER" id="PTHR12618">
    <property type="entry name" value="PHD AND RING FINGER DOMAIN-CONTAINING PROTEIN 1"/>
    <property type="match status" value="1"/>
</dbReference>
<feature type="compositionally biased region" description="Basic and acidic residues" evidence="5">
    <location>
        <begin position="536"/>
        <end position="547"/>
    </location>
</feature>
<evidence type="ECO:0000256" key="5">
    <source>
        <dbReference type="SAM" id="MobiDB-lite"/>
    </source>
</evidence>
<dbReference type="SMART" id="SM00184">
    <property type="entry name" value="RING"/>
    <property type="match status" value="2"/>
</dbReference>
<evidence type="ECO:0000256" key="1">
    <source>
        <dbReference type="ARBA" id="ARBA00022723"/>
    </source>
</evidence>
<dbReference type="CDD" id="cd15545">
    <property type="entry name" value="PHD_BAZ2A_like"/>
    <property type="match status" value="1"/>
</dbReference>
<dbReference type="Gene3D" id="3.30.40.10">
    <property type="entry name" value="Zinc/RING finger domain, C3HC4 (zinc finger)"/>
    <property type="match status" value="2"/>
</dbReference>
<evidence type="ECO:0000313" key="9">
    <source>
        <dbReference type="Proteomes" id="UP001148614"/>
    </source>
</evidence>
<keyword evidence="2 4" id="KW-0863">Zinc-finger</keyword>
<evidence type="ECO:0000256" key="2">
    <source>
        <dbReference type="ARBA" id="ARBA00022771"/>
    </source>
</evidence>
<dbReference type="PROSITE" id="PS50089">
    <property type="entry name" value="ZF_RING_2"/>
    <property type="match status" value="1"/>
</dbReference>
<feature type="compositionally biased region" description="Low complexity" evidence="5">
    <location>
        <begin position="549"/>
        <end position="561"/>
    </location>
</feature>
<keyword evidence="3" id="KW-0862">Zinc</keyword>
<dbReference type="PANTHER" id="PTHR12618:SF20">
    <property type="entry name" value="PHD AND RING FINGER DOMAIN-CONTAINING PROTEIN 1"/>
    <property type="match status" value="1"/>
</dbReference>
<dbReference type="Proteomes" id="UP001148614">
    <property type="component" value="Unassembled WGS sequence"/>
</dbReference>
<dbReference type="EMBL" id="JANPWZ010001001">
    <property type="protein sequence ID" value="KAJ3569755.1"/>
    <property type="molecule type" value="Genomic_DNA"/>
</dbReference>
<evidence type="ECO:0000259" key="7">
    <source>
        <dbReference type="PROSITE" id="PS50089"/>
    </source>
</evidence>
<dbReference type="Pfam" id="PF00628">
    <property type="entry name" value="PHD"/>
    <property type="match status" value="1"/>
</dbReference>
<evidence type="ECO:0000259" key="6">
    <source>
        <dbReference type="PROSITE" id="PS50016"/>
    </source>
</evidence>
<feature type="domain" description="PHD-type" evidence="6">
    <location>
        <begin position="158"/>
        <end position="206"/>
    </location>
</feature>
<dbReference type="PROSITE" id="PS01359">
    <property type="entry name" value="ZF_PHD_1"/>
    <property type="match status" value="1"/>
</dbReference>
<gene>
    <name evidence="8" type="ORF">NPX13_g5973</name>
</gene>
<feature type="compositionally biased region" description="Pro residues" evidence="5">
    <location>
        <begin position="333"/>
        <end position="343"/>
    </location>
</feature>
<reference evidence="8" key="1">
    <citation type="submission" date="2022-07" db="EMBL/GenBank/DDBJ databases">
        <title>Genome Sequence of Xylaria arbuscula.</title>
        <authorList>
            <person name="Buettner E."/>
        </authorList>
    </citation>
    <scope>NUCLEOTIDE SEQUENCE</scope>
    <source>
        <strain evidence="8">VT107</strain>
    </source>
</reference>
<dbReference type="AlphaFoldDB" id="A0A9W8TKJ3"/>
<feature type="compositionally biased region" description="Low complexity" evidence="5">
    <location>
        <begin position="413"/>
        <end position="423"/>
    </location>
</feature>
<keyword evidence="9" id="KW-1185">Reference proteome</keyword>
<feature type="domain" description="RING-type" evidence="7">
    <location>
        <begin position="88"/>
        <end position="111"/>
    </location>
</feature>
<dbReference type="SUPFAM" id="SSF57850">
    <property type="entry name" value="RING/U-box"/>
    <property type="match status" value="1"/>
</dbReference>
<dbReference type="InterPro" id="IPR001841">
    <property type="entry name" value="Znf_RING"/>
</dbReference>
<dbReference type="InterPro" id="IPR019786">
    <property type="entry name" value="Zinc_finger_PHD-type_CS"/>
</dbReference>
<sequence>MADQCIVCLDNLDVHHPSPPHDTTHHDYDIVQAASTLDPTNARDGAASPSSHTTITDGPGSTSSATTVVNAKSPGNNDNDRIAVIQVCGHVLHDSCLREWTEKANSCPICRQAFHLVHVYDKVGGTLITSYKVEDKKQVHEFDPQAWLDENPEEEEETRPCPICNNADHEDLLLLCDGCDAPYHTYCVGLDTVPRGHWFCLECAEGAAELLAAELDDPDVAVSGLAGLSDGQSDYLPRTQATMRRARQRARSDEWQGAWGQIAGRVWDALNIDLDNHEDDEALHHYRRSQQRSERERREYQRWQQRLNIASRLGAHDVFVENLPIVAPQQSTRPPPVQAPPPQETREEKQAWGALERAMEAEAPSPSSPNQRKRKARSVTASPVEPPPPERKLKRPRTRRVPTQSEASTSNQAPAQTADSAAAGPSMSGRDRSPPSPPLPVLNTEGPSFLSSLLKEVEMSTGSDDESIRALLPTIKPTSDPQSPVTSPSPSGHSSPRALSMTPPPRGINDRPGSPLSLSSRIEPNYPPANYIVTRDGGEHSDSESRPRNQPQHNHHQPQPNGTSISLEIRQPRPRRHRPVDISNNLVHSPDASPTRSELPFEMKESISGIVKDALKPHWKSGQLTADQYANINRDLSHRLYKEVSEQELNDQARSRFEKIATKEVARAIADIKA</sequence>
<dbReference type="InterPro" id="IPR019787">
    <property type="entry name" value="Znf_PHD-finger"/>
</dbReference>
<feature type="compositionally biased region" description="Polar residues" evidence="5">
    <location>
        <begin position="476"/>
        <end position="494"/>
    </location>
</feature>
<dbReference type="VEuPathDB" id="FungiDB:F4678DRAFT_78591"/>
<dbReference type="GO" id="GO:0008270">
    <property type="term" value="F:zinc ion binding"/>
    <property type="evidence" value="ECO:0007669"/>
    <property type="project" value="UniProtKB-KW"/>
</dbReference>
<dbReference type="SUPFAM" id="SSF57903">
    <property type="entry name" value="FYVE/PHD zinc finger"/>
    <property type="match status" value="1"/>
</dbReference>
<dbReference type="InterPro" id="IPR011011">
    <property type="entry name" value="Znf_FYVE_PHD"/>
</dbReference>
<evidence type="ECO:0000256" key="3">
    <source>
        <dbReference type="ARBA" id="ARBA00022833"/>
    </source>
</evidence>
<comment type="caution">
    <text evidence="8">The sequence shown here is derived from an EMBL/GenBank/DDBJ whole genome shotgun (WGS) entry which is preliminary data.</text>
</comment>
<evidence type="ECO:0000256" key="4">
    <source>
        <dbReference type="PROSITE-ProRule" id="PRU00175"/>
    </source>
</evidence>
<protein>
    <recommendedName>
        <fullName evidence="10">PHD and RING finger domain-containing protein</fullName>
    </recommendedName>
</protein>
<dbReference type="PROSITE" id="PS50016">
    <property type="entry name" value="ZF_PHD_2"/>
    <property type="match status" value="1"/>
</dbReference>
<dbReference type="InterPro" id="IPR013083">
    <property type="entry name" value="Znf_RING/FYVE/PHD"/>
</dbReference>
<evidence type="ECO:0008006" key="10">
    <source>
        <dbReference type="Google" id="ProtNLM"/>
    </source>
</evidence>
<dbReference type="SMART" id="SM00249">
    <property type="entry name" value="PHD"/>
    <property type="match status" value="1"/>
</dbReference>